<dbReference type="InterPro" id="IPR013083">
    <property type="entry name" value="Znf_RING/FYVE/PHD"/>
</dbReference>
<dbReference type="GO" id="GO:0008270">
    <property type="term" value="F:zinc ion binding"/>
    <property type="evidence" value="ECO:0007669"/>
    <property type="project" value="UniProtKB-KW"/>
</dbReference>
<keyword evidence="5" id="KW-0862">Zinc</keyword>
<dbReference type="SUPFAM" id="SSF52025">
    <property type="entry name" value="PA domain"/>
    <property type="match status" value="1"/>
</dbReference>
<feature type="signal peptide" evidence="10">
    <location>
        <begin position="1"/>
        <end position="46"/>
    </location>
</feature>
<evidence type="ECO:0000256" key="2">
    <source>
        <dbReference type="ARBA" id="ARBA00022692"/>
    </source>
</evidence>
<accession>A0AAV2HUR3</accession>
<keyword evidence="10" id="KW-0732">Signal</keyword>
<feature type="chain" id="PRO_5043763411" description="RING-type domain-containing protein" evidence="10">
    <location>
        <begin position="47"/>
        <end position="362"/>
    </location>
</feature>
<name>A0AAV2HUR3_LYMST</name>
<evidence type="ECO:0000259" key="11">
    <source>
        <dbReference type="PROSITE" id="PS50089"/>
    </source>
</evidence>
<keyword evidence="2 9" id="KW-0812">Transmembrane</keyword>
<evidence type="ECO:0000256" key="4">
    <source>
        <dbReference type="ARBA" id="ARBA00022771"/>
    </source>
</evidence>
<dbReference type="AlphaFoldDB" id="A0AAV2HUR3"/>
<keyword evidence="3" id="KW-0479">Metal-binding</keyword>
<evidence type="ECO:0000256" key="5">
    <source>
        <dbReference type="ARBA" id="ARBA00022833"/>
    </source>
</evidence>
<dbReference type="EMBL" id="CAXITT010000278">
    <property type="protein sequence ID" value="CAL1537921.1"/>
    <property type="molecule type" value="Genomic_DNA"/>
</dbReference>
<evidence type="ECO:0000256" key="1">
    <source>
        <dbReference type="ARBA" id="ARBA00004167"/>
    </source>
</evidence>
<keyword evidence="7 9" id="KW-0472">Membrane</keyword>
<dbReference type="Pfam" id="PF02225">
    <property type="entry name" value="PA"/>
    <property type="match status" value="1"/>
</dbReference>
<dbReference type="PROSITE" id="PS50089">
    <property type="entry name" value="ZF_RING_2"/>
    <property type="match status" value="1"/>
</dbReference>
<dbReference type="Gene3D" id="3.30.40.10">
    <property type="entry name" value="Zinc/RING finger domain, C3HC4 (zinc finger)"/>
    <property type="match status" value="1"/>
</dbReference>
<proteinExistence type="predicted"/>
<protein>
    <recommendedName>
        <fullName evidence="11">RING-type domain-containing protein</fullName>
    </recommendedName>
</protein>
<evidence type="ECO:0000313" key="12">
    <source>
        <dbReference type="EMBL" id="CAL1537921.1"/>
    </source>
</evidence>
<evidence type="ECO:0000313" key="13">
    <source>
        <dbReference type="Proteomes" id="UP001497497"/>
    </source>
</evidence>
<dbReference type="SMART" id="SM00184">
    <property type="entry name" value="RING"/>
    <property type="match status" value="1"/>
</dbReference>
<dbReference type="FunFam" id="3.30.40.10:FF:000009">
    <property type="entry name" value="E3 ubiquitin-protein ligase RNF130"/>
    <property type="match status" value="1"/>
</dbReference>
<dbReference type="Proteomes" id="UP001497497">
    <property type="component" value="Unassembled WGS sequence"/>
</dbReference>
<evidence type="ECO:0000256" key="7">
    <source>
        <dbReference type="ARBA" id="ARBA00023136"/>
    </source>
</evidence>
<comment type="caution">
    <text evidence="12">The sequence shown here is derived from an EMBL/GenBank/DDBJ whole genome shotgun (WGS) entry which is preliminary data.</text>
</comment>
<evidence type="ECO:0000256" key="3">
    <source>
        <dbReference type="ARBA" id="ARBA00022723"/>
    </source>
</evidence>
<evidence type="ECO:0000256" key="10">
    <source>
        <dbReference type="SAM" id="SignalP"/>
    </source>
</evidence>
<feature type="domain" description="RING-type" evidence="11">
    <location>
        <begin position="299"/>
        <end position="340"/>
    </location>
</feature>
<gene>
    <name evidence="12" type="ORF">GSLYS_00011770001</name>
</gene>
<evidence type="ECO:0000256" key="8">
    <source>
        <dbReference type="PROSITE-ProRule" id="PRU00175"/>
    </source>
</evidence>
<dbReference type="Pfam" id="PF13639">
    <property type="entry name" value="zf-RING_2"/>
    <property type="match status" value="1"/>
</dbReference>
<dbReference type="GO" id="GO:0016020">
    <property type="term" value="C:membrane"/>
    <property type="evidence" value="ECO:0007669"/>
    <property type="project" value="UniProtKB-SubCell"/>
</dbReference>
<dbReference type="CDD" id="cd16668">
    <property type="entry name" value="RING-H2_RNF130-like"/>
    <property type="match status" value="1"/>
</dbReference>
<evidence type="ECO:0000256" key="9">
    <source>
        <dbReference type="SAM" id="Phobius"/>
    </source>
</evidence>
<dbReference type="InterPro" id="IPR046450">
    <property type="entry name" value="PA_dom_sf"/>
</dbReference>
<dbReference type="Gene3D" id="3.50.30.30">
    <property type="match status" value="1"/>
</dbReference>
<reference evidence="12 13" key="1">
    <citation type="submission" date="2024-04" db="EMBL/GenBank/DDBJ databases">
        <authorList>
            <consortium name="Genoscope - CEA"/>
            <person name="William W."/>
        </authorList>
    </citation>
    <scope>NUCLEOTIDE SEQUENCE [LARGE SCALE GENOMIC DNA]</scope>
</reference>
<dbReference type="PANTHER" id="PTHR46539">
    <property type="entry name" value="E3 UBIQUITIN-PROTEIN LIGASE ATL42"/>
    <property type="match status" value="1"/>
</dbReference>
<feature type="non-terminal residue" evidence="12">
    <location>
        <position position="362"/>
    </location>
</feature>
<organism evidence="12 13">
    <name type="scientific">Lymnaea stagnalis</name>
    <name type="common">Great pond snail</name>
    <name type="synonym">Helix stagnalis</name>
    <dbReference type="NCBI Taxonomy" id="6523"/>
    <lineage>
        <taxon>Eukaryota</taxon>
        <taxon>Metazoa</taxon>
        <taxon>Spiralia</taxon>
        <taxon>Lophotrochozoa</taxon>
        <taxon>Mollusca</taxon>
        <taxon>Gastropoda</taxon>
        <taxon>Heterobranchia</taxon>
        <taxon>Euthyneura</taxon>
        <taxon>Panpulmonata</taxon>
        <taxon>Hygrophila</taxon>
        <taxon>Lymnaeoidea</taxon>
        <taxon>Lymnaeidae</taxon>
        <taxon>Lymnaea</taxon>
    </lineage>
</organism>
<dbReference type="PANTHER" id="PTHR46539:SF23">
    <property type="entry name" value="RING-TYPE DOMAIN-CONTAINING PROTEIN"/>
    <property type="match status" value="1"/>
</dbReference>
<feature type="transmembrane region" description="Helical" evidence="9">
    <location>
        <begin position="230"/>
        <end position="253"/>
    </location>
</feature>
<evidence type="ECO:0000256" key="6">
    <source>
        <dbReference type="ARBA" id="ARBA00022989"/>
    </source>
</evidence>
<keyword evidence="13" id="KW-1185">Reference proteome</keyword>
<dbReference type="InterPro" id="IPR003137">
    <property type="entry name" value="PA_domain"/>
</dbReference>
<comment type="subcellular location">
    <subcellularLocation>
        <location evidence="1">Membrane</location>
        <topology evidence="1">Single-pass membrane protein</topology>
    </subcellularLocation>
</comment>
<sequence length="362" mass="40584">MKFPSSIFPNKSGMGVCFRSTKWWSFSDRTLVIVLVLCKLLPSAHSDEPHSSHTGGEGTKVYRHALINISFMDSDKNKERTLSFDGKFGVHSLVSAISGPVFQVISEPKNRNGGLNKNRFGCSKYVNPPLTSENWIALVERGDCNFSTKVQVATKANATAIVVYNNQTAPSETVMEHTASSIVAVLITRNDGLQMMEYLEKGIAVTMHIGVGKEGMLTTVNHNSISKTSVLFVSISFIVLMIISLAWLGFYYIQRFRYSHAKERLARRLACAAKKAIAKIPQKTIKSGDKELENDFDQCAVCIEPYKAHDVIRSLPCRHVFHKSCVDPWLLDQRSCPMCKLDILRAYGMQVSLFFKTCLFFY</sequence>
<dbReference type="SUPFAM" id="SSF57850">
    <property type="entry name" value="RING/U-box"/>
    <property type="match status" value="1"/>
</dbReference>
<keyword evidence="4 8" id="KW-0863">Zinc-finger</keyword>
<dbReference type="InterPro" id="IPR001841">
    <property type="entry name" value="Znf_RING"/>
</dbReference>
<keyword evidence="6 9" id="KW-1133">Transmembrane helix</keyword>